<dbReference type="Proteomes" id="UP000604825">
    <property type="component" value="Unassembled WGS sequence"/>
</dbReference>
<evidence type="ECO:0000313" key="3">
    <source>
        <dbReference type="Proteomes" id="UP000604825"/>
    </source>
</evidence>
<dbReference type="EMBL" id="CAJGYO010000004">
    <property type="protein sequence ID" value="CAD6225403.1"/>
    <property type="molecule type" value="Genomic_DNA"/>
</dbReference>
<proteinExistence type="predicted"/>
<feature type="compositionally biased region" description="Polar residues" evidence="1">
    <location>
        <begin position="28"/>
        <end position="37"/>
    </location>
</feature>
<feature type="region of interest" description="Disordered" evidence="1">
    <location>
        <begin position="1"/>
        <end position="91"/>
    </location>
</feature>
<accession>A0A811NNM6</accession>
<evidence type="ECO:0000256" key="1">
    <source>
        <dbReference type="SAM" id="MobiDB-lite"/>
    </source>
</evidence>
<reference evidence="2" key="1">
    <citation type="submission" date="2020-10" db="EMBL/GenBank/DDBJ databases">
        <authorList>
            <person name="Han B."/>
            <person name="Lu T."/>
            <person name="Zhao Q."/>
            <person name="Huang X."/>
            <person name="Zhao Y."/>
        </authorList>
    </citation>
    <scope>NUCLEOTIDE SEQUENCE</scope>
</reference>
<protein>
    <submittedName>
        <fullName evidence="2">Uncharacterized protein</fullName>
    </submittedName>
</protein>
<gene>
    <name evidence="2" type="ORF">NCGR_LOCUS17461</name>
</gene>
<sequence length="238" mass="25386">MTRSSSSLTTLHSHHHTPIPIGDFSGFPSASQQQQALTMRGLPGFAPPPLQQQQAQPSYSSLQPLPGGKFSGFPLPPSQPQQMQPSSSTDLPSRIFSGLHRVVAAFPGTVTVPCPSAATRAWLAASQAVAKAEKPCRRWPTFDMMSIGGSSCSDGPQAPWNYSSLSVENSTHVPAMPKLILGGMDRPGLPPRSPALGAGASSNMPRRGCTKEHFFSEADMQTINKENKLKELVKTDPS</sequence>
<keyword evidence="3" id="KW-1185">Reference proteome</keyword>
<evidence type="ECO:0000313" key="2">
    <source>
        <dbReference type="EMBL" id="CAD6225403.1"/>
    </source>
</evidence>
<comment type="caution">
    <text evidence="2">The sequence shown here is derived from an EMBL/GenBank/DDBJ whole genome shotgun (WGS) entry which is preliminary data.</text>
</comment>
<name>A0A811NNM6_9POAL</name>
<organism evidence="2 3">
    <name type="scientific">Miscanthus lutarioriparius</name>
    <dbReference type="NCBI Taxonomy" id="422564"/>
    <lineage>
        <taxon>Eukaryota</taxon>
        <taxon>Viridiplantae</taxon>
        <taxon>Streptophyta</taxon>
        <taxon>Embryophyta</taxon>
        <taxon>Tracheophyta</taxon>
        <taxon>Spermatophyta</taxon>
        <taxon>Magnoliopsida</taxon>
        <taxon>Liliopsida</taxon>
        <taxon>Poales</taxon>
        <taxon>Poaceae</taxon>
        <taxon>PACMAD clade</taxon>
        <taxon>Panicoideae</taxon>
        <taxon>Andropogonodae</taxon>
        <taxon>Andropogoneae</taxon>
        <taxon>Saccharinae</taxon>
        <taxon>Miscanthus</taxon>
    </lineage>
</organism>
<feature type="compositionally biased region" description="Low complexity" evidence="1">
    <location>
        <begin position="1"/>
        <end position="11"/>
    </location>
</feature>
<feature type="compositionally biased region" description="Low complexity" evidence="1">
    <location>
        <begin position="51"/>
        <end position="66"/>
    </location>
</feature>
<dbReference type="AlphaFoldDB" id="A0A811NNM6"/>
<dbReference type="OrthoDB" id="721225at2759"/>